<organism evidence="1 2">
    <name type="scientific">Panagrellus redivivus</name>
    <name type="common">Microworm</name>
    <dbReference type="NCBI Taxonomy" id="6233"/>
    <lineage>
        <taxon>Eukaryota</taxon>
        <taxon>Metazoa</taxon>
        <taxon>Ecdysozoa</taxon>
        <taxon>Nematoda</taxon>
        <taxon>Chromadorea</taxon>
        <taxon>Rhabditida</taxon>
        <taxon>Tylenchina</taxon>
        <taxon>Panagrolaimomorpha</taxon>
        <taxon>Panagrolaimoidea</taxon>
        <taxon>Panagrolaimidae</taxon>
        <taxon>Panagrellus</taxon>
    </lineage>
</organism>
<name>A0A7E4V976_PANRE</name>
<dbReference type="Proteomes" id="UP000492821">
    <property type="component" value="Unassembled WGS sequence"/>
</dbReference>
<dbReference type="AlphaFoldDB" id="A0A7E4V976"/>
<keyword evidence="1" id="KW-1185">Reference proteome</keyword>
<evidence type="ECO:0000313" key="2">
    <source>
        <dbReference type="WBParaSite" id="Pan_g17529.t2"/>
    </source>
</evidence>
<proteinExistence type="predicted"/>
<dbReference type="WBParaSite" id="Pan_g17529.t2">
    <property type="protein sequence ID" value="Pan_g17529.t2"/>
    <property type="gene ID" value="Pan_g17529"/>
</dbReference>
<reference evidence="1" key="1">
    <citation type="journal article" date="2013" name="Genetics">
        <title>The draft genome and transcriptome of Panagrellus redivivus are shaped by the harsh demands of a free-living lifestyle.</title>
        <authorList>
            <person name="Srinivasan J."/>
            <person name="Dillman A.R."/>
            <person name="Macchietto M.G."/>
            <person name="Heikkinen L."/>
            <person name="Lakso M."/>
            <person name="Fracchia K.M."/>
            <person name="Antoshechkin I."/>
            <person name="Mortazavi A."/>
            <person name="Wong G."/>
            <person name="Sternberg P.W."/>
        </authorList>
    </citation>
    <scope>NUCLEOTIDE SEQUENCE [LARGE SCALE GENOMIC DNA]</scope>
    <source>
        <strain evidence="1">MT8872</strain>
    </source>
</reference>
<accession>A0A7E4V976</accession>
<sequence length="124" mass="14102">MGAVFGIWLSKNSSKPSPSSPVRDDVMTKPSLFDHLVNQWRARKNNQIIGSFSVEPRKLSIEEKKCKVIFDDEHDKKFFPSSLHPRTARFATFLALTVGVGLDEAMGVTPRKVCPSRHNLWHRL</sequence>
<evidence type="ECO:0000313" key="1">
    <source>
        <dbReference type="Proteomes" id="UP000492821"/>
    </source>
</evidence>
<reference evidence="2" key="2">
    <citation type="submission" date="2020-10" db="UniProtKB">
        <authorList>
            <consortium name="WormBaseParasite"/>
        </authorList>
    </citation>
    <scope>IDENTIFICATION</scope>
</reference>
<protein>
    <submittedName>
        <fullName evidence="2">Uncharacterized protein</fullName>
    </submittedName>
</protein>